<dbReference type="CDD" id="cd05466">
    <property type="entry name" value="PBP2_LTTR_substrate"/>
    <property type="match status" value="1"/>
</dbReference>
<keyword evidence="3" id="KW-0238">DNA-binding</keyword>
<dbReference type="PANTHER" id="PTHR30419:SF25">
    <property type="entry name" value="HTH-TYPE TRANSCRIPTIONAL REGULATOR YTLI"/>
    <property type="match status" value="1"/>
</dbReference>
<dbReference type="InterPro" id="IPR050950">
    <property type="entry name" value="HTH-type_LysR_regulators"/>
</dbReference>
<sequence length="314" mass="35460">MYNVRNIQKIKGAILLELRAIQTFTTIVQAGSFQKAAKILNYSQPTISMRIKQLEQDLGVQLFERGKSLKLTKAGNIFYERSKQLLIQYEVLDHTIFDLRAGNTGEIKIGISEPTASLVLPHVLTPFLEEYPNLNITILVEDANTCSKKLVKGEIDFAICGEPELILENYYKVFYRDSLDILVAEKNPLALKESVTLADLKEERFIFTPANCPIRIQIEQELKQAIGSTYKKLEVSSSMAHKHYVAQDLGISIFTKTAHLNTVPGTKAIPVEDLDIHPPIGILTNQKKESFDMMTEELLERITAFFQAKTELSL</sequence>
<dbReference type="GO" id="GO:0003700">
    <property type="term" value="F:DNA-binding transcription factor activity"/>
    <property type="evidence" value="ECO:0007669"/>
    <property type="project" value="InterPro"/>
</dbReference>
<feature type="domain" description="HTH lysR-type" evidence="5">
    <location>
        <begin position="16"/>
        <end position="72"/>
    </location>
</feature>
<dbReference type="InterPro" id="IPR036390">
    <property type="entry name" value="WH_DNA-bd_sf"/>
</dbReference>
<comment type="similarity">
    <text evidence="1">Belongs to the LysR transcriptional regulatory family.</text>
</comment>
<dbReference type="Pfam" id="PF03466">
    <property type="entry name" value="LysR_substrate"/>
    <property type="match status" value="1"/>
</dbReference>
<dbReference type="HOGENOM" id="CLU_039613_6_1_9"/>
<dbReference type="InterPro" id="IPR000847">
    <property type="entry name" value="LysR_HTH_N"/>
</dbReference>
<keyword evidence="2" id="KW-0805">Transcription regulation</keyword>
<gene>
    <name evidence="6" type="ORF">HMPREF0556_10719</name>
</gene>
<comment type="caution">
    <text evidence="6">The sequence shown here is derived from an EMBL/GenBank/DDBJ whole genome shotgun (WGS) entry which is preliminary data.</text>
</comment>
<dbReference type="FunFam" id="1.10.10.10:FF:000001">
    <property type="entry name" value="LysR family transcriptional regulator"/>
    <property type="match status" value="1"/>
</dbReference>
<dbReference type="SUPFAM" id="SSF53850">
    <property type="entry name" value="Periplasmic binding protein-like II"/>
    <property type="match status" value="1"/>
</dbReference>
<dbReference type="Pfam" id="PF00126">
    <property type="entry name" value="HTH_1"/>
    <property type="match status" value="1"/>
</dbReference>
<dbReference type="AlphaFoldDB" id="D7UWV8"/>
<dbReference type="GO" id="GO:0003677">
    <property type="term" value="F:DNA binding"/>
    <property type="evidence" value="ECO:0007669"/>
    <property type="project" value="UniProtKB-KW"/>
</dbReference>
<dbReference type="PROSITE" id="PS50931">
    <property type="entry name" value="HTH_LYSR"/>
    <property type="match status" value="1"/>
</dbReference>
<keyword evidence="4" id="KW-0804">Transcription</keyword>
<dbReference type="Gene3D" id="3.40.190.290">
    <property type="match status" value="1"/>
</dbReference>
<dbReference type="STRING" id="525367.HMPREF0556_10719"/>
<organism evidence="6 7">
    <name type="scientific">Listeria grayi DSM 20601</name>
    <dbReference type="NCBI Taxonomy" id="525367"/>
    <lineage>
        <taxon>Bacteria</taxon>
        <taxon>Bacillati</taxon>
        <taxon>Bacillota</taxon>
        <taxon>Bacilli</taxon>
        <taxon>Bacillales</taxon>
        <taxon>Listeriaceae</taxon>
        <taxon>Listeria</taxon>
    </lineage>
</organism>
<dbReference type="PRINTS" id="PR00039">
    <property type="entry name" value="HTHLYSR"/>
</dbReference>
<evidence type="ECO:0000259" key="5">
    <source>
        <dbReference type="PROSITE" id="PS50931"/>
    </source>
</evidence>
<keyword evidence="7" id="KW-1185">Reference proteome</keyword>
<name>D7UWV8_LISGR</name>
<dbReference type="EMBL" id="ACCR02000003">
    <property type="protein sequence ID" value="EFI84166.1"/>
    <property type="molecule type" value="Genomic_DNA"/>
</dbReference>
<reference evidence="6" key="1">
    <citation type="submission" date="2010-06" db="EMBL/GenBank/DDBJ databases">
        <authorList>
            <person name="Muzny D."/>
            <person name="Qin X."/>
            <person name="Buhay C."/>
            <person name="Dugan-Rocha S."/>
            <person name="Ding Y."/>
            <person name="Chen G."/>
            <person name="Hawes A."/>
            <person name="Holder M."/>
            <person name="Jhangiani S."/>
            <person name="Johnson A."/>
            <person name="Khan Z."/>
            <person name="Li Z."/>
            <person name="Liu W."/>
            <person name="Liu X."/>
            <person name="Perez L."/>
            <person name="Shen H."/>
            <person name="Wang Q."/>
            <person name="Watt J."/>
            <person name="Xi L."/>
            <person name="Xin Y."/>
            <person name="Zhou J."/>
            <person name="Deng J."/>
            <person name="Jiang H."/>
            <person name="Liu Y."/>
            <person name="Qu J."/>
            <person name="Song X.-Z."/>
            <person name="Zhang L."/>
            <person name="Villasana D."/>
            <person name="Johnson A."/>
            <person name="Liu J."/>
            <person name="Liyanage D."/>
            <person name="Lorensuhewa L."/>
            <person name="Robinson T."/>
            <person name="Song A."/>
            <person name="Song B.-B."/>
            <person name="Dinh H."/>
            <person name="Thornton R."/>
            <person name="Coyle M."/>
            <person name="Francisco L."/>
            <person name="Jackson L."/>
            <person name="Javaid M."/>
            <person name="Korchina V."/>
            <person name="Kovar C."/>
            <person name="Mata R."/>
            <person name="Mathew T."/>
            <person name="Ngo R."/>
            <person name="Nguyen L."/>
            <person name="Nguyen N."/>
            <person name="Okwuonu G."/>
            <person name="Ongeri F."/>
            <person name="Pham C."/>
            <person name="Simmons D."/>
            <person name="Wilczek-Boney K."/>
            <person name="Hale W."/>
            <person name="Jakkamsetti A."/>
            <person name="Pham P."/>
            <person name="Ruth R."/>
            <person name="San Lucas F."/>
            <person name="Warren J."/>
            <person name="Zhang J."/>
            <person name="Zhao Z."/>
            <person name="Zhou C."/>
            <person name="Zhu D."/>
            <person name="Lee S."/>
            <person name="Bess C."/>
            <person name="Blankenburg K."/>
            <person name="Forbes L."/>
            <person name="Fu Q."/>
            <person name="Gubbala S."/>
            <person name="Hirani K."/>
            <person name="Jayaseelan J.C."/>
            <person name="Lara F."/>
            <person name="Munidasa M."/>
            <person name="Palculict T."/>
            <person name="Patil S."/>
            <person name="Pu L.-L."/>
            <person name="Saada N."/>
            <person name="Tang L."/>
            <person name="Weissenberger G."/>
            <person name="Zhu Y."/>
            <person name="Hemphill L."/>
            <person name="Shang Y."/>
            <person name="Youmans B."/>
            <person name="Ayvaz T."/>
            <person name="Ross M."/>
            <person name="Santibanez J."/>
            <person name="Aqrawi P."/>
            <person name="Gross S."/>
            <person name="Joshi V."/>
            <person name="Fowler G."/>
            <person name="Nazareth L."/>
            <person name="Reid J."/>
            <person name="Worley K."/>
            <person name="Petrosino J."/>
            <person name="Highlander S."/>
            <person name="Gibbs R."/>
        </authorList>
    </citation>
    <scope>NUCLEOTIDE SEQUENCE [LARGE SCALE GENOMIC DNA]</scope>
    <source>
        <strain evidence="6">DSM 20601</strain>
    </source>
</reference>
<evidence type="ECO:0000256" key="2">
    <source>
        <dbReference type="ARBA" id="ARBA00023015"/>
    </source>
</evidence>
<protein>
    <submittedName>
        <fullName evidence="6">LysR substrate binding domain protein</fullName>
    </submittedName>
</protein>
<evidence type="ECO:0000256" key="4">
    <source>
        <dbReference type="ARBA" id="ARBA00023163"/>
    </source>
</evidence>
<dbReference type="InterPro" id="IPR036388">
    <property type="entry name" value="WH-like_DNA-bd_sf"/>
</dbReference>
<evidence type="ECO:0000256" key="3">
    <source>
        <dbReference type="ARBA" id="ARBA00023125"/>
    </source>
</evidence>
<dbReference type="PANTHER" id="PTHR30419">
    <property type="entry name" value="HTH-TYPE TRANSCRIPTIONAL REGULATOR YBHD"/>
    <property type="match status" value="1"/>
</dbReference>
<dbReference type="InterPro" id="IPR005119">
    <property type="entry name" value="LysR_subst-bd"/>
</dbReference>
<evidence type="ECO:0000313" key="6">
    <source>
        <dbReference type="EMBL" id="EFI84166.1"/>
    </source>
</evidence>
<dbReference type="SUPFAM" id="SSF46785">
    <property type="entry name" value="Winged helix' DNA-binding domain"/>
    <property type="match status" value="1"/>
</dbReference>
<proteinExistence type="inferred from homology"/>
<evidence type="ECO:0000256" key="1">
    <source>
        <dbReference type="ARBA" id="ARBA00009437"/>
    </source>
</evidence>
<dbReference type="GO" id="GO:0005829">
    <property type="term" value="C:cytosol"/>
    <property type="evidence" value="ECO:0007669"/>
    <property type="project" value="TreeGrafter"/>
</dbReference>
<accession>D7UWV8</accession>
<dbReference type="eggNOG" id="COG0583">
    <property type="taxonomic scope" value="Bacteria"/>
</dbReference>
<dbReference type="Gene3D" id="1.10.10.10">
    <property type="entry name" value="Winged helix-like DNA-binding domain superfamily/Winged helix DNA-binding domain"/>
    <property type="match status" value="1"/>
</dbReference>
<dbReference type="Proteomes" id="UP000010119">
    <property type="component" value="Unassembled WGS sequence"/>
</dbReference>
<evidence type="ECO:0000313" key="7">
    <source>
        <dbReference type="Proteomes" id="UP000010119"/>
    </source>
</evidence>